<dbReference type="Proteomes" id="UP000249218">
    <property type="component" value="Unassembled WGS sequence"/>
</dbReference>
<evidence type="ECO:0000313" key="2">
    <source>
        <dbReference type="Proteomes" id="UP000249218"/>
    </source>
</evidence>
<reference evidence="1 2" key="1">
    <citation type="journal article" date="2017" name="BMC Biol.">
        <title>Genomic innovations, transcriptional plasticity and gene loss underlying the evolution and divergence of two highly polyphagous and invasive Helicoverpa pest species.</title>
        <authorList>
            <person name="Pearce S.L."/>
            <person name="Clarke D.F."/>
            <person name="East P.D."/>
            <person name="Elfekih S."/>
            <person name="Gordon K.H."/>
            <person name="Jermiin L.S."/>
            <person name="McGaughran A."/>
            <person name="Oakeshott J.G."/>
            <person name="Papanikolaou A."/>
            <person name="Perera O.P."/>
            <person name="Rane R.V."/>
            <person name="Richards S."/>
            <person name="Tay W.T."/>
            <person name="Walsh T.K."/>
            <person name="Anderson A."/>
            <person name="Anderson C.J."/>
            <person name="Asgari S."/>
            <person name="Board P.G."/>
            <person name="Bretschneider A."/>
            <person name="Campbell P.M."/>
            <person name="Chertemps T."/>
            <person name="Christeller J.T."/>
            <person name="Coppin C.W."/>
            <person name="Downes S.J."/>
            <person name="Duan G."/>
            <person name="Farnsworth C.A."/>
            <person name="Good R.T."/>
            <person name="Han L.B."/>
            <person name="Han Y.C."/>
            <person name="Hatje K."/>
            <person name="Horne I."/>
            <person name="Huang Y.P."/>
            <person name="Hughes D.S."/>
            <person name="Jacquin-Joly E."/>
            <person name="James W."/>
            <person name="Jhangiani S."/>
            <person name="Kollmar M."/>
            <person name="Kuwar S.S."/>
            <person name="Li S."/>
            <person name="Liu N.Y."/>
            <person name="Maibeche M.T."/>
            <person name="Miller J.R."/>
            <person name="Montagne N."/>
            <person name="Perry T."/>
            <person name="Qu J."/>
            <person name="Song S.V."/>
            <person name="Sutton G.G."/>
            <person name="Vogel H."/>
            <person name="Walenz B.P."/>
            <person name="Xu W."/>
            <person name="Zhang H.J."/>
            <person name="Zou Z."/>
            <person name="Batterham P."/>
            <person name="Edwards O.R."/>
            <person name="Feyereisen R."/>
            <person name="Gibbs R.A."/>
            <person name="Heckel D.G."/>
            <person name="McGrath A."/>
            <person name="Robin C."/>
            <person name="Scherer S.E."/>
            <person name="Worley K.C."/>
            <person name="Wu Y.D."/>
        </authorList>
    </citation>
    <scope>NUCLEOTIDE SEQUENCE [LARGE SCALE GENOMIC DNA]</scope>
    <source>
        <strain evidence="1">Harm_GR_Male_#8</strain>
        <tissue evidence="1">Whole organism</tissue>
    </source>
</reference>
<accession>A0A2W1B442</accession>
<feature type="non-terminal residue" evidence="1">
    <location>
        <position position="59"/>
    </location>
</feature>
<proteinExistence type="predicted"/>
<protein>
    <submittedName>
        <fullName evidence="1">Uncharacterized protein</fullName>
    </submittedName>
</protein>
<dbReference type="EMBL" id="KZ150697">
    <property type="protein sequence ID" value="PZC70381.1"/>
    <property type="molecule type" value="Genomic_DNA"/>
</dbReference>
<gene>
    <name evidence="1" type="primary">HaOG217101</name>
    <name evidence="1" type="ORF">B5X24_HaOG217101</name>
</gene>
<keyword evidence="2" id="KW-1185">Reference proteome</keyword>
<evidence type="ECO:0000313" key="1">
    <source>
        <dbReference type="EMBL" id="PZC70381.1"/>
    </source>
</evidence>
<organism evidence="1 2">
    <name type="scientific">Helicoverpa armigera</name>
    <name type="common">Cotton bollworm</name>
    <name type="synonym">Heliothis armigera</name>
    <dbReference type="NCBI Taxonomy" id="29058"/>
    <lineage>
        <taxon>Eukaryota</taxon>
        <taxon>Metazoa</taxon>
        <taxon>Ecdysozoa</taxon>
        <taxon>Arthropoda</taxon>
        <taxon>Hexapoda</taxon>
        <taxon>Insecta</taxon>
        <taxon>Pterygota</taxon>
        <taxon>Neoptera</taxon>
        <taxon>Endopterygota</taxon>
        <taxon>Lepidoptera</taxon>
        <taxon>Glossata</taxon>
        <taxon>Ditrysia</taxon>
        <taxon>Noctuoidea</taxon>
        <taxon>Noctuidae</taxon>
        <taxon>Heliothinae</taxon>
        <taxon>Helicoverpa</taxon>
    </lineage>
</organism>
<name>A0A2W1B442_HELAM</name>
<dbReference type="AlphaFoldDB" id="A0A2W1B442"/>
<sequence>MSPEFTWIEFNIIFNTSNERREAYERRALESRHVEAAWSELSQLLAQLHDKMEFAANTI</sequence>